<dbReference type="CDD" id="cd06550">
    <property type="entry name" value="TM_ABC_iron-siderophores_like"/>
    <property type="match status" value="1"/>
</dbReference>
<sequence length="321" mass="34802">MKPSHRLLLILVVTIAVLLISPFLGLNGIINPEIQHHILTQLRIPRILFAFIAGAGLAVCGMVFQAMFRNPLATPFTLGVASGASLGAALYVFLGFSFSIMSIDGSTFAAFLGSLIAISFVYSISRLRSGFSSETLLLTGVAISFFFSSLILFIQYMSNISDSFRILRWLMGGLTTVGYNDVLQLLPFVSICIGVILWLSRELNLLMAGDDIALSRGLAVQKTRYLLFFVTSLCVGAIVALCGPIGFIGMMVPHICRLLIGSDHQWLTPATLLFGGAFLIICDTIARLIIAPSEIPVGVITTLLGGPFFLWLLIRSRNTSF</sequence>
<dbReference type="PANTHER" id="PTHR30472:SF25">
    <property type="entry name" value="ABC TRANSPORTER PERMEASE PROTEIN MJ0876-RELATED"/>
    <property type="match status" value="1"/>
</dbReference>
<evidence type="ECO:0000313" key="9">
    <source>
        <dbReference type="EMBL" id="KKN11758.1"/>
    </source>
</evidence>
<evidence type="ECO:0000256" key="7">
    <source>
        <dbReference type="ARBA" id="ARBA00023136"/>
    </source>
</evidence>
<dbReference type="GO" id="GO:0033214">
    <property type="term" value="P:siderophore-iron import into cell"/>
    <property type="evidence" value="ECO:0007669"/>
    <property type="project" value="TreeGrafter"/>
</dbReference>
<comment type="similarity">
    <text evidence="2">Belongs to the binding-protein-dependent transport system permease family. FecCD subfamily.</text>
</comment>
<feature type="transmembrane region" description="Helical" evidence="8">
    <location>
        <begin position="106"/>
        <end position="124"/>
    </location>
</feature>
<evidence type="ECO:0000256" key="4">
    <source>
        <dbReference type="ARBA" id="ARBA00022475"/>
    </source>
</evidence>
<dbReference type="Pfam" id="PF01032">
    <property type="entry name" value="FecCD"/>
    <property type="match status" value="1"/>
</dbReference>
<comment type="subcellular location">
    <subcellularLocation>
        <location evidence="1">Cell membrane</location>
        <topology evidence="1">Multi-pass membrane protein</topology>
    </subcellularLocation>
</comment>
<keyword evidence="4" id="KW-1003">Cell membrane</keyword>
<keyword evidence="6 8" id="KW-1133">Transmembrane helix</keyword>
<reference evidence="9" key="1">
    <citation type="journal article" date="2015" name="Nature">
        <title>Complex archaea that bridge the gap between prokaryotes and eukaryotes.</title>
        <authorList>
            <person name="Spang A."/>
            <person name="Saw J.H."/>
            <person name="Jorgensen S.L."/>
            <person name="Zaremba-Niedzwiedzka K."/>
            <person name="Martijn J."/>
            <person name="Lind A.E."/>
            <person name="van Eijk R."/>
            <person name="Schleper C."/>
            <person name="Guy L."/>
            <person name="Ettema T.J."/>
        </authorList>
    </citation>
    <scope>NUCLEOTIDE SEQUENCE</scope>
</reference>
<dbReference type="PANTHER" id="PTHR30472">
    <property type="entry name" value="FERRIC ENTEROBACTIN TRANSPORT SYSTEM PERMEASE PROTEIN"/>
    <property type="match status" value="1"/>
</dbReference>
<feature type="transmembrane region" description="Helical" evidence="8">
    <location>
        <begin position="297"/>
        <end position="314"/>
    </location>
</feature>
<evidence type="ECO:0000256" key="5">
    <source>
        <dbReference type="ARBA" id="ARBA00022692"/>
    </source>
</evidence>
<evidence type="ECO:0000256" key="6">
    <source>
        <dbReference type="ARBA" id="ARBA00022989"/>
    </source>
</evidence>
<dbReference type="Gene3D" id="1.10.3470.10">
    <property type="entry name" value="ABC transporter involved in vitamin B12 uptake, BtuC"/>
    <property type="match status" value="1"/>
</dbReference>
<feature type="transmembrane region" description="Helical" evidence="8">
    <location>
        <begin position="272"/>
        <end position="290"/>
    </location>
</feature>
<feature type="transmembrane region" description="Helical" evidence="8">
    <location>
        <begin position="136"/>
        <end position="157"/>
    </location>
</feature>
<feature type="transmembrane region" description="Helical" evidence="8">
    <location>
        <begin position="44"/>
        <end position="64"/>
    </location>
</feature>
<evidence type="ECO:0000256" key="3">
    <source>
        <dbReference type="ARBA" id="ARBA00022448"/>
    </source>
</evidence>
<keyword evidence="3" id="KW-0813">Transport</keyword>
<dbReference type="FunFam" id="1.10.3470.10:FF:000001">
    <property type="entry name" value="Vitamin B12 ABC transporter permease BtuC"/>
    <property type="match status" value="1"/>
</dbReference>
<protein>
    <submittedName>
        <fullName evidence="9">Uncharacterized protein</fullName>
    </submittedName>
</protein>
<dbReference type="AlphaFoldDB" id="A0A0F9R2M6"/>
<feature type="transmembrane region" description="Helical" evidence="8">
    <location>
        <begin position="225"/>
        <end position="252"/>
    </location>
</feature>
<dbReference type="InterPro" id="IPR037294">
    <property type="entry name" value="ABC_BtuC-like"/>
</dbReference>
<evidence type="ECO:0000256" key="1">
    <source>
        <dbReference type="ARBA" id="ARBA00004651"/>
    </source>
</evidence>
<accession>A0A0F9R2M6</accession>
<name>A0A0F9R2M6_9ZZZZ</name>
<feature type="transmembrane region" description="Helical" evidence="8">
    <location>
        <begin position="76"/>
        <end position="100"/>
    </location>
</feature>
<dbReference type="EMBL" id="LAZR01004103">
    <property type="protein sequence ID" value="KKN11758.1"/>
    <property type="molecule type" value="Genomic_DNA"/>
</dbReference>
<dbReference type="GO" id="GO:0005886">
    <property type="term" value="C:plasma membrane"/>
    <property type="evidence" value="ECO:0007669"/>
    <property type="project" value="UniProtKB-SubCell"/>
</dbReference>
<gene>
    <name evidence="9" type="ORF">LCGC14_1023380</name>
</gene>
<feature type="transmembrane region" description="Helical" evidence="8">
    <location>
        <begin position="177"/>
        <end position="199"/>
    </location>
</feature>
<keyword evidence="5 8" id="KW-0812">Transmembrane</keyword>
<evidence type="ECO:0000256" key="2">
    <source>
        <dbReference type="ARBA" id="ARBA00007935"/>
    </source>
</evidence>
<dbReference type="InterPro" id="IPR000522">
    <property type="entry name" value="ABC_transptr_permease_BtuC"/>
</dbReference>
<feature type="transmembrane region" description="Helical" evidence="8">
    <location>
        <begin position="7"/>
        <end position="24"/>
    </location>
</feature>
<keyword evidence="7 8" id="KW-0472">Membrane</keyword>
<proteinExistence type="inferred from homology"/>
<dbReference type="GO" id="GO:0022857">
    <property type="term" value="F:transmembrane transporter activity"/>
    <property type="evidence" value="ECO:0007669"/>
    <property type="project" value="InterPro"/>
</dbReference>
<dbReference type="SUPFAM" id="SSF81345">
    <property type="entry name" value="ABC transporter involved in vitamin B12 uptake, BtuC"/>
    <property type="match status" value="1"/>
</dbReference>
<organism evidence="9">
    <name type="scientific">marine sediment metagenome</name>
    <dbReference type="NCBI Taxonomy" id="412755"/>
    <lineage>
        <taxon>unclassified sequences</taxon>
        <taxon>metagenomes</taxon>
        <taxon>ecological metagenomes</taxon>
    </lineage>
</organism>
<comment type="caution">
    <text evidence="9">The sequence shown here is derived from an EMBL/GenBank/DDBJ whole genome shotgun (WGS) entry which is preliminary data.</text>
</comment>
<evidence type="ECO:0000256" key="8">
    <source>
        <dbReference type="SAM" id="Phobius"/>
    </source>
</evidence>